<keyword evidence="3" id="KW-1185">Reference proteome</keyword>
<keyword evidence="1" id="KW-1133">Transmembrane helix</keyword>
<gene>
    <name evidence="2" type="ORF">GCM10009802_22250</name>
</gene>
<accession>A0ABP5JLY3</accession>
<sequence length="277" mass="27625">MSTPSLVAPGPGGAGTGARGGAGGYRVTYPGVLRSEWSKLWSLRSTWYSLAAVVVLAVGLGVAVGATFTDGGGDGPQDPVEVTLLGLNFGLLILPVLGILTTAGEWSTGMVRSTMAAVPRRLPVLWAKAAVFGAVSFVLMLATALATFPLAQAFLADTPIAAGLGDPGVARALLTTAVGAALIAVLGVAVGALLRSTPASIGAFVGVLMVVPNVAPLLPYGWVEDAVAYTPLAAMQPLAAAHPAPDLPGVGAALVSMAVWTAAGLAAAALRLRRSDV</sequence>
<feature type="transmembrane region" description="Helical" evidence="1">
    <location>
        <begin position="47"/>
        <end position="68"/>
    </location>
</feature>
<dbReference type="Proteomes" id="UP001500443">
    <property type="component" value="Unassembled WGS sequence"/>
</dbReference>
<proteinExistence type="predicted"/>
<evidence type="ECO:0000256" key="1">
    <source>
        <dbReference type="SAM" id="Phobius"/>
    </source>
</evidence>
<feature type="transmembrane region" description="Helical" evidence="1">
    <location>
        <begin position="250"/>
        <end position="270"/>
    </location>
</feature>
<dbReference type="EMBL" id="BAAAPF010000049">
    <property type="protein sequence ID" value="GAA2119876.1"/>
    <property type="molecule type" value="Genomic_DNA"/>
</dbReference>
<evidence type="ECO:0000313" key="3">
    <source>
        <dbReference type="Proteomes" id="UP001500443"/>
    </source>
</evidence>
<organism evidence="2 3">
    <name type="scientific">Streptomyces synnematoformans</name>
    <dbReference type="NCBI Taxonomy" id="415721"/>
    <lineage>
        <taxon>Bacteria</taxon>
        <taxon>Bacillati</taxon>
        <taxon>Actinomycetota</taxon>
        <taxon>Actinomycetes</taxon>
        <taxon>Kitasatosporales</taxon>
        <taxon>Streptomycetaceae</taxon>
        <taxon>Streptomyces</taxon>
    </lineage>
</organism>
<protein>
    <submittedName>
        <fullName evidence="2">ABC transporter permease</fullName>
    </submittedName>
</protein>
<feature type="transmembrane region" description="Helical" evidence="1">
    <location>
        <begin position="125"/>
        <end position="148"/>
    </location>
</feature>
<feature type="transmembrane region" description="Helical" evidence="1">
    <location>
        <begin position="201"/>
        <end position="222"/>
    </location>
</feature>
<reference evidence="3" key="1">
    <citation type="journal article" date="2019" name="Int. J. Syst. Evol. Microbiol.">
        <title>The Global Catalogue of Microorganisms (GCM) 10K type strain sequencing project: providing services to taxonomists for standard genome sequencing and annotation.</title>
        <authorList>
            <consortium name="The Broad Institute Genomics Platform"/>
            <consortium name="The Broad Institute Genome Sequencing Center for Infectious Disease"/>
            <person name="Wu L."/>
            <person name="Ma J."/>
        </authorList>
    </citation>
    <scope>NUCLEOTIDE SEQUENCE [LARGE SCALE GENOMIC DNA]</scope>
    <source>
        <strain evidence="3">JCM 15481</strain>
    </source>
</reference>
<keyword evidence="1" id="KW-0472">Membrane</keyword>
<comment type="caution">
    <text evidence="2">The sequence shown here is derived from an EMBL/GenBank/DDBJ whole genome shotgun (WGS) entry which is preliminary data.</text>
</comment>
<dbReference type="RefSeq" id="WP_344289631.1">
    <property type="nucleotide sequence ID" value="NZ_BAAAPF010000049.1"/>
</dbReference>
<evidence type="ECO:0000313" key="2">
    <source>
        <dbReference type="EMBL" id="GAA2119876.1"/>
    </source>
</evidence>
<feature type="transmembrane region" description="Helical" evidence="1">
    <location>
        <begin position="168"/>
        <end position="194"/>
    </location>
</feature>
<keyword evidence="1" id="KW-0812">Transmembrane</keyword>
<feature type="transmembrane region" description="Helical" evidence="1">
    <location>
        <begin position="80"/>
        <end position="104"/>
    </location>
</feature>
<name>A0ABP5JLY3_9ACTN</name>